<dbReference type="InterPro" id="IPR040256">
    <property type="entry name" value="At4g02000-like"/>
</dbReference>
<feature type="region of interest" description="Disordered" evidence="1">
    <location>
        <begin position="171"/>
        <end position="206"/>
    </location>
</feature>
<evidence type="ECO:0000256" key="1">
    <source>
        <dbReference type="SAM" id="MobiDB-lite"/>
    </source>
</evidence>
<reference evidence="2" key="1">
    <citation type="journal article" date="2019" name="Sci. Rep.">
        <title>Draft genome of Tanacetum cinerariifolium, the natural source of mosquito coil.</title>
        <authorList>
            <person name="Yamashiro T."/>
            <person name="Shiraishi A."/>
            <person name="Satake H."/>
            <person name="Nakayama K."/>
        </authorList>
    </citation>
    <scope>NUCLEOTIDE SEQUENCE</scope>
</reference>
<proteinExistence type="predicted"/>
<dbReference type="PANTHER" id="PTHR31286">
    <property type="entry name" value="GLYCINE-RICH CELL WALL STRUCTURAL PROTEIN 1.8-LIKE"/>
    <property type="match status" value="1"/>
</dbReference>
<dbReference type="EMBL" id="BKCJ010006299">
    <property type="protein sequence ID" value="GEU71402.1"/>
    <property type="molecule type" value="Genomic_DNA"/>
</dbReference>
<dbReference type="AlphaFoldDB" id="A0A6L2MFA4"/>
<name>A0A6L2MFA4_TANCI</name>
<sequence>MNWVLENGSWFIRFAPTILKKRTPNANLLKEDLKSIPIWVKFHDILIVAFTVDGLSVMATKIGNPIMLDSYTVSTCLHSWSRMDYARALIDIRVDRELKEDMVIVIPKMVKVVQDVVGSVSGSPSNTPLVARINDQESQMIEEKLVLLDDGEMEEVYDETTTYMASTSFNVNKASKGGSRERNKSLYKQRQESHGEDPYDDDDFNDPGLIDAQMKFANAFNINLRSQLK</sequence>
<organism evidence="2">
    <name type="scientific">Tanacetum cinerariifolium</name>
    <name type="common">Dalmatian daisy</name>
    <name type="synonym">Chrysanthemum cinerariifolium</name>
    <dbReference type="NCBI Taxonomy" id="118510"/>
    <lineage>
        <taxon>Eukaryota</taxon>
        <taxon>Viridiplantae</taxon>
        <taxon>Streptophyta</taxon>
        <taxon>Embryophyta</taxon>
        <taxon>Tracheophyta</taxon>
        <taxon>Spermatophyta</taxon>
        <taxon>Magnoliopsida</taxon>
        <taxon>eudicotyledons</taxon>
        <taxon>Gunneridae</taxon>
        <taxon>Pentapetalae</taxon>
        <taxon>asterids</taxon>
        <taxon>campanulids</taxon>
        <taxon>Asterales</taxon>
        <taxon>Asteraceae</taxon>
        <taxon>Asteroideae</taxon>
        <taxon>Anthemideae</taxon>
        <taxon>Anthemidinae</taxon>
        <taxon>Tanacetum</taxon>
    </lineage>
</organism>
<feature type="compositionally biased region" description="Basic and acidic residues" evidence="1">
    <location>
        <begin position="178"/>
        <end position="197"/>
    </location>
</feature>
<comment type="caution">
    <text evidence="2">The sequence shown here is derived from an EMBL/GenBank/DDBJ whole genome shotgun (WGS) entry which is preliminary data.</text>
</comment>
<protein>
    <submittedName>
        <fullName evidence="2">Uncharacterized protein</fullName>
    </submittedName>
</protein>
<dbReference type="PANTHER" id="PTHR31286:SF99">
    <property type="entry name" value="DUF4283 DOMAIN-CONTAINING PROTEIN"/>
    <property type="match status" value="1"/>
</dbReference>
<evidence type="ECO:0000313" key="2">
    <source>
        <dbReference type="EMBL" id="GEU71402.1"/>
    </source>
</evidence>
<gene>
    <name evidence="2" type="ORF">Tci_043380</name>
</gene>
<accession>A0A6L2MFA4</accession>